<reference evidence="2" key="1">
    <citation type="submission" date="2023-10" db="EMBL/GenBank/DDBJ databases">
        <authorList>
            <person name="Chen Y."/>
            <person name="Shah S."/>
            <person name="Dougan E. K."/>
            <person name="Thang M."/>
            <person name="Chan C."/>
        </authorList>
    </citation>
    <scope>NUCLEOTIDE SEQUENCE [LARGE SCALE GENOMIC DNA]</scope>
</reference>
<gene>
    <name evidence="2" type="ORF">PCOR1329_LOCUS54176</name>
</gene>
<dbReference type="EMBL" id="CAUYUJ010016616">
    <property type="protein sequence ID" value="CAK0867178.1"/>
    <property type="molecule type" value="Genomic_DNA"/>
</dbReference>
<feature type="compositionally biased region" description="Gly residues" evidence="1">
    <location>
        <begin position="8"/>
        <end position="24"/>
    </location>
</feature>
<feature type="non-terminal residue" evidence="2">
    <location>
        <position position="1"/>
    </location>
</feature>
<accession>A0ABN9V332</accession>
<evidence type="ECO:0000313" key="2">
    <source>
        <dbReference type="EMBL" id="CAK0867178.1"/>
    </source>
</evidence>
<comment type="caution">
    <text evidence="2">The sequence shown here is derived from an EMBL/GenBank/DDBJ whole genome shotgun (WGS) entry which is preliminary data.</text>
</comment>
<keyword evidence="3" id="KW-1185">Reference proteome</keyword>
<evidence type="ECO:0000256" key="1">
    <source>
        <dbReference type="SAM" id="MobiDB-lite"/>
    </source>
</evidence>
<sequence>DAGDEGDGGPGGGDGPAGDPGAAGGPPPVKGAKKKPAEGFAPGEGSLSADYLGRALVPHRYYSVQVDLDYDDPDDHRGKRFFQLLSLKVQPKLIKTVSTEQPDHETFVVHAQLMQPWNDPTDDVVDAYCIEDPACLDLFMYLDASRESRQRLCIWEVRDSDIDERVALYGVVVAKPSGDTLSWPTLALLDELDANGWRRELAPIEYGDAASASQYDGRAVRVGRRYYYLRMLCLGALFEKGAAPFSSAEPDSFYQLLLKYPSKAVAGQSAKSSKALLDGLGGDDTSDHIIVNRPSKKLKPAPALCDDVVGDDGADPVEDCVDGGVDIEPLPIPGAAGYAADVEGDCGDDGGGDGDPAGDGPHADVPAPVPGPPVGDAAGPALAVPHFIEGQRVTYESHVTPPGVPHAGLRARCSNPAHPGCRCFRSGKLDVDRYGPKAAQYFLGARLQLAHGAPTKGARRKPRRDE</sequence>
<name>A0ABN9V332_9DINO</name>
<evidence type="ECO:0000313" key="3">
    <source>
        <dbReference type="Proteomes" id="UP001189429"/>
    </source>
</evidence>
<protein>
    <submittedName>
        <fullName evidence="2">Uncharacterized protein</fullName>
    </submittedName>
</protein>
<feature type="compositionally biased region" description="Acidic residues" evidence="1">
    <location>
        <begin position="342"/>
        <end position="352"/>
    </location>
</feature>
<feature type="region of interest" description="Disordered" evidence="1">
    <location>
        <begin position="1"/>
        <end position="41"/>
    </location>
</feature>
<feature type="region of interest" description="Disordered" evidence="1">
    <location>
        <begin position="341"/>
        <end position="380"/>
    </location>
</feature>
<organism evidence="2 3">
    <name type="scientific">Prorocentrum cordatum</name>
    <dbReference type="NCBI Taxonomy" id="2364126"/>
    <lineage>
        <taxon>Eukaryota</taxon>
        <taxon>Sar</taxon>
        <taxon>Alveolata</taxon>
        <taxon>Dinophyceae</taxon>
        <taxon>Prorocentrales</taxon>
        <taxon>Prorocentraceae</taxon>
        <taxon>Prorocentrum</taxon>
    </lineage>
</organism>
<dbReference type="Proteomes" id="UP001189429">
    <property type="component" value="Unassembled WGS sequence"/>
</dbReference>
<feature type="non-terminal residue" evidence="2">
    <location>
        <position position="466"/>
    </location>
</feature>
<proteinExistence type="predicted"/>